<proteinExistence type="predicted"/>
<dbReference type="Pfam" id="PF11883">
    <property type="entry name" value="DUF3403"/>
    <property type="match status" value="1"/>
</dbReference>
<dbReference type="AlphaFoldDB" id="A0AAD6QSI7"/>
<evidence type="ECO:0000313" key="3">
    <source>
        <dbReference type="Proteomes" id="UP001164929"/>
    </source>
</evidence>
<name>A0AAD6QSI7_9ROSI</name>
<reference evidence="2" key="1">
    <citation type="journal article" date="2023" name="Mol. Ecol. Resour.">
        <title>Chromosome-level genome assembly of a triploid poplar Populus alba 'Berolinensis'.</title>
        <authorList>
            <person name="Chen S."/>
            <person name="Yu Y."/>
            <person name="Wang X."/>
            <person name="Wang S."/>
            <person name="Zhang T."/>
            <person name="Zhou Y."/>
            <person name="He R."/>
            <person name="Meng N."/>
            <person name="Wang Y."/>
            <person name="Liu W."/>
            <person name="Liu Z."/>
            <person name="Liu J."/>
            <person name="Guo Q."/>
            <person name="Huang H."/>
            <person name="Sederoff R.R."/>
            <person name="Wang G."/>
            <person name="Qu G."/>
            <person name="Chen S."/>
        </authorList>
    </citation>
    <scope>NUCLEOTIDE SEQUENCE</scope>
    <source>
        <strain evidence="2">SC-2020</strain>
    </source>
</reference>
<organism evidence="2 3">
    <name type="scientific">Populus alba x Populus x berolinensis</name>
    <dbReference type="NCBI Taxonomy" id="444605"/>
    <lineage>
        <taxon>Eukaryota</taxon>
        <taxon>Viridiplantae</taxon>
        <taxon>Streptophyta</taxon>
        <taxon>Embryophyta</taxon>
        <taxon>Tracheophyta</taxon>
        <taxon>Spermatophyta</taxon>
        <taxon>Magnoliopsida</taxon>
        <taxon>eudicotyledons</taxon>
        <taxon>Gunneridae</taxon>
        <taxon>Pentapetalae</taxon>
        <taxon>rosids</taxon>
        <taxon>fabids</taxon>
        <taxon>Malpighiales</taxon>
        <taxon>Salicaceae</taxon>
        <taxon>Saliceae</taxon>
        <taxon>Populus</taxon>
    </lineage>
</organism>
<feature type="domain" description="S-locus receptor kinase C-terminal" evidence="1">
    <location>
        <begin position="79"/>
        <end position="124"/>
    </location>
</feature>
<evidence type="ECO:0000313" key="2">
    <source>
        <dbReference type="EMBL" id="KAJ6995875.1"/>
    </source>
</evidence>
<dbReference type="PANTHER" id="PTHR27006">
    <property type="entry name" value="PROMASTIGOTE SURFACE ANTIGEN PROTEIN PSA"/>
    <property type="match status" value="1"/>
</dbReference>
<dbReference type="PANTHER" id="PTHR27006:SF606">
    <property type="entry name" value="INTERLEUKIN-1 RECEPTOR-ASSOCIATED KINASE 4"/>
    <property type="match status" value="1"/>
</dbReference>
<accession>A0AAD6QSI7</accession>
<dbReference type="GO" id="GO:0004674">
    <property type="term" value="F:protein serine/threonine kinase activity"/>
    <property type="evidence" value="ECO:0007669"/>
    <property type="project" value="InterPro"/>
</dbReference>
<dbReference type="Gene3D" id="3.30.200.20">
    <property type="entry name" value="Phosphorylase Kinase, domain 1"/>
    <property type="match status" value="1"/>
</dbReference>
<sequence length="124" mass="13296">MENTDNLGCGCSRNSDYLRPLHILQLSAQGKAHTQSYESISVATGQFSDKLGEGGFGPVYKESPADRPTMSDVISMIVNEHVALPEPKQPAFVACRNMAEQRPLMSSSGVPSANNVTITAIDGR</sequence>
<keyword evidence="3" id="KW-1185">Reference proteome</keyword>
<dbReference type="InterPro" id="IPR021820">
    <property type="entry name" value="S-locus_recpt_kinase_C"/>
</dbReference>
<gene>
    <name evidence="2" type="ORF">NC653_012678</name>
</gene>
<dbReference type="EMBL" id="JAQIZT010000005">
    <property type="protein sequence ID" value="KAJ6995875.1"/>
    <property type="molecule type" value="Genomic_DNA"/>
</dbReference>
<protein>
    <recommendedName>
        <fullName evidence="1">S-locus receptor kinase C-terminal domain-containing protein</fullName>
    </recommendedName>
</protein>
<dbReference type="Proteomes" id="UP001164929">
    <property type="component" value="Chromosome 5"/>
</dbReference>
<comment type="caution">
    <text evidence="2">The sequence shown here is derived from an EMBL/GenBank/DDBJ whole genome shotgun (WGS) entry which is preliminary data.</text>
</comment>
<evidence type="ECO:0000259" key="1">
    <source>
        <dbReference type="Pfam" id="PF11883"/>
    </source>
</evidence>